<dbReference type="Proteomes" id="UP000813385">
    <property type="component" value="Unassembled WGS sequence"/>
</dbReference>
<protein>
    <submittedName>
        <fullName evidence="2">Uncharacterized protein</fullName>
    </submittedName>
</protein>
<keyword evidence="3" id="KW-1185">Reference proteome</keyword>
<name>A0A8K0TNE5_9PEZI</name>
<reference evidence="2" key="1">
    <citation type="journal article" date="2021" name="Nat. Commun.">
        <title>Genetic determinants of endophytism in the Arabidopsis root mycobiome.</title>
        <authorList>
            <person name="Mesny F."/>
            <person name="Miyauchi S."/>
            <person name="Thiergart T."/>
            <person name="Pickel B."/>
            <person name="Atanasova L."/>
            <person name="Karlsson M."/>
            <person name="Huettel B."/>
            <person name="Barry K.W."/>
            <person name="Haridas S."/>
            <person name="Chen C."/>
            <person name="Bauer D."/>
            <person name="Andreopoulos W."/>
            <person name="Pangilinan J."/>
            <person name="LaButti K."/>
            <person name="Riley R."/>
            <person name="Lipzen A."/>
            <person name="Clum A."/>
            <person name="Drula E."/>
            <person name="Henrissat B."/>
            <person name="Kohler A."/>
            <person name="Grigoriev I.V."/>
            <person name="Martin F.M."/>
            <person name="Hacquard S."/>
        </authorList>
    </citation>
    <scope>NUCLEOTIDE SEQUENCE</scope>
    <source>
        <strain evidence="2">MPI-CAGE-AT-0016</strain>
    </source>
</reference>
<sequence length="287" mass="31510">MERHIADMTLRILEARSGPLPESTPQRRKAMPYDPVADSINTAEAQIKPRPSSAASQHDDLRTTLLRNNTDTEGRRLLTSLPVRRVWKGPSVDPKAPDDALTEAIMVYERGRIQPPEAMCSRCRRGQGASPECVKIDTHRDGVCSNCLLSRASPSRPSPSRDFSPARRFITAAVPPSTAREDMAAVWKVIAGVLATQQRDDYCRLDDAGQPAAARRIEDAALLVARSADEWGHAVEEGDEAATRAKRRSEGERAKLVTQASRIRETALRIAECARTWGEQQAAAGTP</sequence>
<gene>
    <name evidence="2" type="ORF">B0T11DRAFT_270434</name>
</gene>
<organism evidence="2 3">
    <name type="scientific">Plectosphaerella cucumerina</name>
    <dbReference type="NCBI Taxonomy" id="40658"/>
    <lineage>
        <taxon>Eukaryota</taxon>
        <taxon>Fungi</taxon>
        <taxon>Dikarya</taxon>
        <taxon>Ascomycota</taxon>
        <taxon>Pezizomycotina</taxon>
        <taxon>Sordariomycetes</taxon>
        <taxon>Hypocreomycetidae</taxon>
        <taxon>Glomerellales</taxon>
        <taxon>Plectosphaerellaceae</taxon>
        <taxon>Plectosphaerella</taxon>
    </lineage>
</organism>
<evidence type="ECO:0000313" key="2">
    <source>
        <dbReference type="EMBL" id="KAH7375504.1"/>
    </source>
</evidence>
<accession>A0A8K0TNE5</accession>
<proteinExistence type="predicted"/>
<dbReference type="EMBL" id="JAGPXD010000001">
    <property type="protein sequence ID" value="KAH7375504.1"/>
    <property type="molecule type" value="Genomic_DNA"/>
</dbReference>
<dbReference type="InterPro" id="IPR022190">
    <property type="entry name" value="DUF3716"/>
</dbReference>
<dbReference type="OrthoDB" id="4825089at2759"/>
<dbReference type="AlphaFoldDB" id="A0A8K0TNE5"/>
<dbReference type="Pfam" id="PF12511">
    <property type="entry name" value="DUF3716"/>
    <property type="match status" value="1"/>
</dbReference>
<evidence type="ECO:0000313" key="3">
    <source>
        <dbReference type="Proteomes" id="UP000813385"/>
    </source>
</evidence>
<comment type="caution">
    <text evidence="2">The sequence shown here is derived from an EMBL/GenBank/DDBJ whole genome shotgun (WGS) entry which is preliminary data.</text>
</comment>
<feature type="region of interest" description="Disordered" evidence="1">
    <location>
        <begin position="14"/>
        <end position="33"/>
    </location>
</feature>
<evidence type="ECO:0000256" key="1">
    <source>
        <dbReference type="SAM" id="MobiDB-lite"/>
    </source>
</evidence>